<keyword evidence="3" id="KW-1185">Reference proteome</keyword>
<dbReference type="Pfam" id="PF03432">
    <property type="entry name" value="Relaxase"/>
    <property type="match status" value="1"/>
</dbReference>
<gene>
    <name evidence="2" type="ORF">COO91_10646</name>
</gene>
<dbReference type="KEGG" id="nfl:COO91_10646"/>
<accession>A0A2K8TA15</accession>
<dbReference type="AlphaFoldDB" id="A0A2K8TA15"/>
<keyword evidence="2" id="KW-0378">Hydrolase</keyword>
<proteinExistence type="predicted"/>
<organism evidence="2 3">
    <name type="scientific">Nostoc flagelliforme CCNUN1</name>
    <dbReference type="NCBI Taxonomy" id="2038116"/>
    <lineage>
        <taxon>Bacteria</taxon>
        <taxon>Bacillati</taxon>
        <taxon>Cyanobacteriota</taxon>
        <taxon>Cyanophyceae</taxon>
        <taxon>Nostocales</taxon>
        <taxon>Nostocaceae</taxon>
        <taxon>Nostoc</taxon>
    </lineage>
</organism>
<evidence type="ECO:0000313" key="2">
    <source>
        <dbReference type="EMBL" id="AUB44423.1"/>
    </source>
</evidence>
<dbReference type="EMBL" id="CP024793">
    <property type="protein sequence ID" value="AUB44423.1"/>
    <property type="molecule type" value="Genomic_DNA"/>
</dbReference>
<sequence length="164" mass="19197">MVMKMTIEEWKIPNFELIQTLFSEKILANGSLIDISLPPLQIIQEFKTLSGTRPKLRNLGIYTIISLKNTYIQLNQESCRKIVDQYIHGIGWHDLQYICFLDVQSSNIYIHIIFNRVTPQGKLIDIKYLGANWQQYEVLRQSCSRILENPVNNKYLQIRCNCCS</sequence>
<name>A0A2K8TA15_9NOSO</name>
<dbReference type="InterPro" id="IPR005094">
    <property type="entry name" value="Endonuclease_MobA/VirD2"/>
</dbReference>
<geneLocation type="plasmid" evidence="3">
    <name>pnfsy08</name>
</geneLocation>
<keyword evidence="2" id="KW-0614">Plasmid</keyword>
<reference evidence="2 3" key="1">
    <citation type="submission" date="2017-11" db="EMBL/GenBank/DDBJ databases">
        <title>Complete genome of a free-living desiccation-tolerant cyanobacterium and its photosynthetic adaptation to extreme terrestrial habitat.</title>
        <authorList>
            <person name="Shang J."/>
        </authorList>
    </citation>
    <scope>NUCLEOTIDE SEQUENCE [LARGE SCALE GENOMIC DNA]</scope>
    <source>
        <strain evidence="2 3">CCNUN1</strain>
        <plasmid evidence="3">pnfsy08</plasmid>
    </source>
</reference>
<keyword evidence="2" id="KW-0540">Nuclease</keyword>
<keyword evidence="2" id="KW-0255">Endonuclease</keyword>
<evidence type="ECO:0000259" key="1">
    <source>
        <dbReference type="Pfam" id="PF03432"/>
    </source>
</evidence>
<evidence type="ECO:0000313" key="3">
    <source>
        <dbReference type="Proteomes" id="UP000232003"/>
    </source>
</evidence>
<feature type="domain" description="MobA/VirD2-like nuclease" evidence="1">
    <location>
        <begin position="39"/>
        <end position="146"/>
    </location>
</feature>
<dbReference type="Proteomes" id="UP000232003">
    <property type="component" value="Plasmid pNFSY08"/>
</dbReference>
<dbReference type="GO" id="GO:0004519">
    <property type="term" value="F:endonuclease activity"/>
    <property type="evidence" value="ECO:0007669"/>
    <property type="project" value="UniProtKB-KW"/>
</dbReference>
<protein>
    <submittedName>
        <fullName evidence="2">Endonuclease relaxase, MobA/VirD2</fullName>
    </submittedName>
</protein>